<dbReference type="InterPro" id="IPR001173">
    <property type="entry name" value="Glyco_trans_2-like"/>
</dbReference>
<evidence type="ECO:0000256" key="4">
    <source>
        <dbReference type="ARBA" id="ARBA00022692"/>
    </source>
</evidence>
<dbReference type="PANTHER" id="PTHR43867">
    <property type="entry name" value="CELLULOSE SYNTHASE CATALYTIC SUBUNIT A [UDP-FORMING]"/>
    <property type="match status" value="1"/>
</dbReference>
<sequence>MLSEVSWILIIASLAITSLYHITIVVRAIPNLKMVKGLGEKHVFGSYIHSLSLVIPSKNEPMEIVLGSMDMFKNIKYNLSNRHFSIVYVLDDDLNYVKNLISKADMVEDTIVILRINGLYRRNGAINDGFRFSYEENVMVLDIDARVDVEVIESAMRCENVCVFPWRTYIRYGTYLEEAVSFMTNYGSWILYKLRSLSKLFIYPLGSGTVYRRDIFVSLGMLPPDIVQDDMYLGVKLLGYGVMPRISLKEYILVSVPQDLYALRIQQSRWSYGTIDVLIRKSIKEFRRSRLDFWTRLEAFFYLLQPFFTMPYTFGIYLSLVSSIIEKGIGIKGFMPLIFIYILFMALESVSIYLFLRFEELYSNRKALFLSGRTSAIMSLISPYITINAIYGLIGRRLEYRITPKIKMSSKMDTSIVITILLAILIICLSIYNHNIPMFIIGLQQIVIGVYSAIRFR</sequence>
<keyword evidence="4 7" id="KW-0812">Transmembrane</keyword>
<evidence type="ECO:0000256" key="5">
    <source>
        <dbReference type="ARBA" id="ARBA00022989"/>
    </source>
</evidence>
<organism evidence="9 10">
    <name type="scientific">Ignisphaera aggregans (strain DSM 17230 / JCM 13409 / AQ1.S1)</name>
    <dbReference type="NCBI Taxonomy" id="583356"/>
    <lineage>
        <taxon>Archaea</taxon>
        <taxon>Thermoproteota</taxon>
        <taxon>Thermoprotei</taxon>
        <taxon>Desulfurococcales</taxon>
        <taxon>Desulfurococcaceae</taxon>
        <taxon>Ignisphaera</taxon>
    </lineage>
</organism>
<evidence type="ECO:0000256" key="7">
    <source>
        <dbReference type="SAM" id="Phobius"/>
    </source>
</evidence>
<proteinExistence type="predicted"/>
<feature type="transmembrane region" description="Helical" evidence="7">
    <location>
        <begin position="376"/>
        <end position="394"/>
    </location>
</feature>
<dbReference type="STRING" id="583356.Igag_1890"/>
<dbReference type="GO" id="GO:0016757">
    <property type="term" value="F:glycosyltransferase activity"/>
    <property type="evidence" value="ECO:0007669"/>
    <property type="project" value="UniProtKB-KW"/>
</dbReference>
<dbReference type="CAZy" id="GT2">
    <property type="family name" value="Glycosyltransferase Family 2"/>
</dbReference>
<feature type="domain" description="Glycosyltransferase 2-like" evidence="8">
    <location>
        <begin position="138"/>
        <end position="345"/>
    </location>
</feature>
<feature type="transmembrane region" description="Helical" evidence="7">
    <location>
        <begin position="438"/>
        <end position="454"/>
    </location>
</feature>
<evidence type="ECO:0000256" key="6">
    <source>
        <dbReference type="ARBA" id="ARBA00023136"/>
    </source>
</evidence>
<gene>
    <name evidence="9" type="ordered locus">Igag_1890</name>
</gene>
<dbReference type="Proteomes" id="UP000001304">
    <property type="component" value="Chromosome"/>
</dbReference>
<dbReference type="GO" id="GO:0016020">
    <property type="term" value="C:membrane"/>
    <property type="evidence" value="ECO:0007669"/>
    <property type="project" value="UniProtKB-SubCell"/>
</dbReference>
<feature type="transmembrane region" description="Helical" evidence="7">
    <location>
        <begin position="415"/>
        <end position="432"/>
    </location>
</feature>
<dbReference type="Gene3D" id="3.90.550.10">
    <property type="entry name" value="Spore Coat Polysaccharide Biosynthesis Protein SpsA, Chain A"/>
    <property type="match status" value="1"/>
</dbReference>
<dbReference type="HOGENOM" id="CLU_041759_1_0_2"/>
<evidence type="ECO:0000256" key="2">
    <source>
        <dbReference type="ARBA" id="ARBA00022676"/>
    </source>
</evidence>
<dbReference type="Pfam" id="PF13632">
    <property type="entry name" value="Glyco_trans_2_3"/>
    <property type="match status" value="1"/>
</dbReference>
<keyword evidence="5 7" id="KW-1133">Transmembrane helix</keyword>
<keyword evidence="3 9" id="KW-0808">Transferase</keyword>
<dbReference type="SUPFAM" id="SSF53448">
    <property type="entry name" value="Nucleotide-diphospho-sugar transferases"/>
    <property type="match status" value="1"/>
</dbReference>
<feature type="transmembrane region" description="Helical" evidence="7">
    <location>
        <begin position="299"/>
        <end position="321"/>
    </location>
</feature>
<keyword evidence="10" id="KW-1185">Reference proteome</keyword>
<evidence type="ECO:0000313" key="10">
    <source>
        <dbReference type="Proteomes" id="UP000001304"/>
    </source>
</evidence>
<accession>E0ST23</accession>
<feature type="transmembrane region" description="Helical" evidence="7">
    <location>
        <begin position="333"/>
        <end position="356"/>
    </location>
</feature>
<feature type="transmembrane region" description="Helical" evidence="7">
    <location>
        <begin position="6"/>
        <end position="26"/>
    </location>
</feature>
<dbReference type="InterPro" id="IPR050321">
    <property type="entry name" value="Glycosyltr_2/OpgH_subfam"/>
</dbReference>
<dbReference type="InterPro" id="IPR029044">
    <property type="entry name" value="Nucleotide-diphossugar_trans"/>
</dbReference>
<keyword evidence="6 7" id="KW-0472">Membrane</keyword>
<comment type="subcellular location">
    <subcellularLocation>
        <location evidence="1">Membrane</location>
        <topology evidence="1">Multi-pass membrane protein</topology>
    </subcellularLocation>
</comment>
<dbReference type="KEGG" id="iag:Igag_1890"/>
<dbReference type="EMBL" id="CP002098">
    <property type="protein sequence ID" value="ADM28684.1"/>
    <property type="molecule type" value="Genomic_DNA"/>
</dbReference>
<keyword evidence="2" id="KW-0328">Glycosyltransferase</keyword>
<reference evidence="9 10" key="1">
    <citation type="journal article" date="2010" name="Stand. Genomic Sci.">
        <title>Complete genome sequence of Ignisphaera aggregans type strain (AQ1.S1).</title>
        <authorList>
            <person name="Goker M."/>
            <person name="Held B."/>
            <person name="Lapidus A."/>
            <person name="Nolan M."/>
            <person name="Spring S."/>
            <person name="Yasawong M."/>
            <person name="Lucas S."/>
            <person name="Glavina Del Rio T."/>
            <person name="Tice H."/>
            <person name="Cheng J.F."/>
            <person name="Goodwin L."/>
            <person name="Tapia R."/>
            <person name="Pitluck S."/>
            <person name="Liolios K."/>
            <person name="Ivanova N."/>
            <person name="Mavromatis K."/>
            <person name="Mikhailova N."/>
            <person name="Pati A."/>
            <person name="Chen A."/>
            <person name="Palaniappan K."/>
            <person name="Brambilla E."/>
            <person name="Land M."/>
            <person name="Hauser L."/>
            <person name="Chang Y.J."/>
            <person name="Jeffries C.D."/>
            <person name="Brettin T."/>
            <person name="Detter J.C."/>
            <person name="Han C."/>
            <person name="Rohde M."/>
            <person name="Sikorski J."/>
            <person name="Woyke T."/>
            <person name="Bristow J."/>
            <person name="Eisen J.A."/>
            <person name="Markowitz V."/>
            <person name="Hugenholtz P."/>
            <person name="Kyrpides N.C."/>
            <person name="Klenk H.P."/>
        </authorList>
    </citation>
    <scope>NUCLEOTIDE SEQUENCE [LARGE SCALE GENOMIC DNA]</scope>
    <source>
        <strain evidence="10">DSM 17230 / JCM 13409 / AQ1.S1</strain>
    </source>
</reference>
<dbReference type="BioCyc" id="IAGG583356:GHAH-1880-MONOMER"/>
<evidence type="ECO:0000256" key="3">
    <source>
        <dbReference type="ARBA" id="ARBA00022679"/>
    </source>
</evidence>
<name>E0ST23_IGNAA</name>
<protein>
    <submittedName>
        <fullName evidence="9">Cell wall biosynthesis glycosyltransferase-like protein</fullName>
    </submittedName>
</protein>
<evidence type="ECO:0000313" key="9">
    <source>
        <dbReference type="EMBL" id="ADM28684.1"/>
    </source>
</evidence>
<evidence type="ECO:0000256" key="1">
    <source>
        <dbReference type="ARBA" id="ARBA00004141"/>
    </source>
</evidence>
<dbReference type="PANTHER" id="PTHR43867:SF2">
    <property type="entry name" value="CELLULOSE SYNTHASE CATALYTIC SUBUNIT A [UDP-FORMING]"/>
    <property type="match status" value="1"/>
</dbReference>
<evidence type="ECO:0000259" key="8">
    <source>
        <dbReference type="Pfam" id="PF13632"/>
    </source>
</evidence>
<dbReference type="AlphaFoldDB" id="E0ST23"/>